<evidence type="ECO:0000313" key="4">
    <source>
        <dbReference type="Proteomes" id="UP001168575"/>
    </source>
</evidence>
<dbReference type="Proteomes" id="UP001168575">
    <property type="component" value="Unassembled WGS sequence"/>
</dbReference>
<proteinExistence type="predicted"/>
<dbReference type="Pfam" id="PF18960">
    <property type="entry name" value="DUF5702"/>
    <property type="match status" value="1"/>
</dbReference>
<accession>A0AA43U6R6</accession>
<keyword evidence="2" id="KW-0472">Membrane</keyword>
<organism evidence="3 4">
    <name type="scientific">Phoenicibacter congonensis</name>
    <dbReference type="NCBI Taxonomy" id="1944646"/>
    <lineage>
        <taxon>Bacteria</taxon>
        <taxon>Bacillati</taxon>
        <taxon>Actinomycetota</taxon>
        <taxon>Coriobacteriia</taxon>
        <taxon>Eggerthellales</taxon>
        <taxon>Eggerthellaceae</taxon>
        <taxon>Phoenicibacter</taxon>
    </lineage>
</organism>
<keyword evidence="2" id="KW-1133">Transmembrane helix</keyword>
<keyword evidence="2" id="KW-0812">Transmembrane</keyword>
<dbReference type="AlphaFoldDB" id="A0AA43U6R6"/>
<dbReference type="InterPro" id="IPR043756">
    <property type="entry name" value="DUF5702"/>
</dbReference>
<feature type="region of interest" description="Disordered" evidence="1">
    <location>
        <begin position="176"/>
        <end position="220"/>
    </location>
</feature>
<feature type="compositionally biased region" description="Acidic residues" evidence="1">
    <location>
        <begin position="201"/>
        <end position="213"/>
    </location>
</feature>
<feature type="compositionally biased region" description="Basic and acidic residues" evidence="1">
    <location>
        <begin position="176"/>
        <end position="200"/>
    </location>
</feature>
<reference evidence="3" key="1">
    <citation type="submission" date="2023-07" db="EMBL/GenBank/DDBJ databases">
        <title>Between Cages and Wild: Unraveling the Impact of Captivity on Animal Microbiomes and Antimicrobial Resistance.</title>
        <authorList>
            <person name="Schmartz G.P."/>
            <person name="Rehner J."/>
            <person name="Schuff M.J."/>
            <person name="Becker S.L."/>
            <person name="Kravczyk M."/>
            <person name="Gurevich A."/>
            <person name="Francke R."/>
            <person name="Mueller R."/>
            <person name="Keller V."/>
            <person name="Keller A."/>
        </authorList>
    </citation>
    <scope>NUCLEOTIDE SEQUENCE</scope>
    <source>
        <strain evidence="3">S12M_St_49</strain>
    </source>
</reference>
<gene>
    <name evidence="3" type="ORF">Q3982_08200</name>
</gene>
<feature type="transmembrane region" description="Helical" evidence="2">
    <location>
        <begin position="12"/>
        <end position="32"/>
    </location>
</feature>
<dbReference type="EMBL" id="JAUMVS010000245">
    <property type="protein sequence ID" value="MDO4842638.1"/>
    <property type="molecule type" value="Genomic_DNA"/>
</dbReference>
<name>A0AA43U6R6_9ACTN</name>
<keyword evidence="4" id="KW-1185">Reference proteome</keyword>
<comment type="caution">
    <text evidence="3">The sequence shown here is derived from an EMBL/GenBank/DDBJ whole genome shotgun (WGS) entry which is preliminary data.</text>
</comment>
<evidence type="ECO:0000313" key="3">
    <source>
        <dbReference type="EMBL" id="MDO4842638.1"/>
    </source>
</evidence>
<sequence length="510" mass="56880">MKKRKVKRKDGYLTVFLALSLPIILSLVFVLLDGARRNAIRMQTEFATDIAVNSALAEFNRELFLQYDLLMIDTSYGAGNPSASNTKEHVRKYLEKNLSSGGVRSFRKGDFTGTSLKDLQLSETRFAADRNGQAVKEQIQAYMSAEPVGELASGLLESVNGFNGFGFDTSEWARRKAENEEELQKGLEEARRRREERAGEDGNEEMPEGEAEASEAASYAAANGIDEEHAWDPWKEVNALYGTPILKTVLGDGGEISSESVRANDYLSHRTPIQGDGAKAANSHHYSEVNALLMNAYLNEKCGNYRNTLEKSRLKYQMEYLLYGKDSDRENLEKTAETLLLIRLAANMAYLYSDGGKKAEAKFWGVLLSLICFSPELEPLFTNAILLAWIYSESVCDLKALFAGEKVPLMKNSGTWKTGLLSIFRPGLSSGHSGSGSGLDYVGYLRIFLFMENGNTRDFRLMDLMEMDVRKAEKTENFRLDGCLDTFSIDAAVSGRAGYECTIHREASYE</sequence>
<protein>
    <submittedName>
        <fullName evidence="3">DUF5702 domain-containing protein</fullName>
    </submittedName>
</protein>
<evidence type="ECO:0000256" key="2">
    <source>
        <dbReference type="SAM" id="Phobius"/>
    </source>
</evidence>
<evidence type="ECO:0000256" key="1">
    <source>
        <dbReference type="SAM" id="MobiDB-lite"/>
    </source>
</evidence>